<evidence type="ECO:0000313" key="1">
    <source>
        <dbReference type="EMBL" id="QNS16253.1"/>
    </source>
</evidence>
<reference evidence="1 2" key="1">
    <citation type="submission" date="2020-09" db="EMBL/GenBank/DDBJ databases">
        <title>Mannheimia bovis sp.nov., isolated from a cow.</title>
        <authorList>
            <person name="Li F."/>
        </authorList>
    </citation>
    <scope>NUCLEOTIDE SEQUENCE [LARGE SCALE GENOMIC DNA]</scope>
    <source>
        <strain evidence="1 2">ZY190616</strain>
    </source>
</reference>
<dbReference type="AlphaFoldDB" id="A0A7H1C5J8"/>
<organism evidence="1 2">
    <name type="scientific">Mannheimia bovis</name>
    <dbReference type="NCBI Taxonomy" id="2770636"/>
    <lineage>
        <taxon>Bacteria</taxon>
        <taxon>Pseudomonadati</taxon>
        <taxon>Pseudomonadota</taxon>
        <taxon>Gammaproteobacteria</taxon>
        <taxon>Pasteurellales</taxon>
        <taxon>Pasteurellaceae</taxon>
        <taxon>Mannheimia</taxon>
    </lineage>
</organism>
<proteinExistence type="predicted"/>
<keyword evidence="2" id="KW-1185">Reference proteome</keyword>
<evidence type="ECO:0000313" key="2">
    <source>
        <dbReference type="Proteomes" id="UP000576260"/>
    </source>
</evidence>
<sequence length="56" mass="6115">MMLVKNVEPRLIVVEGVFIAPNETKEVNDKAGGLAGLIDRGVLVKVEAPKEQKKDK</sequence>
<accession>A0A7H1C5J8</accession>
<dbReference type="EMBL" id="CP061280">
    <property type="protein sequence ID" value="QNS16253.1"/>
    <property type="molecule type" value="Genomic_DNA"/>
</dbReference>
<dbReference type="KEGG" id="mbos:ICJ55_07305"/>
<dbReference type="Proteomes" id="UP000576260">
    <property type="component" value="Chromosome"/>
</dbReference>
<name>A0A7H1C5J8_9PAST</name>
<gene>
    <name evidence="1" type="ORF">ICJ55_07305</name>
</gene>
<dbReference type="RefSeq" id="WP_188157736.1">
    <property type="nucleotide sequence ID" value="NZ_CP061280.1"/>
</dbReference>
<protein>
    <submittedName>
        <fullName evidence="1">Uncharacterized protein</fullName>
    </submittedName>
</protein>